<evidence type="ECO:0000259" key="1">
    <source>
        <dbReference type="Pfam" id="PF01850"/>
    </source>
</evidence>
<dbReference type="EMBL" id="NQWI01000289">
    <property type="protein sequence ID" value="PDV98203.1"/>
    <property type="molecule type" value="Genomic_DNA"/>
</dbReference>
<proteinExistence type="predicted"/>
<dbReference type="Proteomes" id="UP000220527">
    <property type="component" value="Unassembled WGS sequence"/>
</dbReference>
<keyword evidence="3" id="KW-1185">Reference proteome</keyword>
<gene>
    <name evidence="2" type="ORF">CJ255_22065</name>
</gene>
<organism evidence="2 3">
    <name type="scientific">Candidatus Viridilinea mediisalina</name>
    <dbReference type="NCBI Taxonomy" id="2024553"/>
    <lineage>
        <taxon>Bacteria</taxon>
        <taxon>Bacillati</taxon>
        <taxon>Chloroflexota</taxon>
        <taxon>Chloroflexia</taxon>
        <taxon>Chloroflexales</taxon>
        <taxon>Chloroflexineae</taxon>
        <taxon>Oscillochloridaceae</taxon>
        <taxon>Candidatus Viridilinea</taxon>
    </lineage>
</organism>
<dbReference type="Pfam" id="PF01850">
    <property type="entry name" value="PIN"/>
    <property type="match status" value="1"/>
</dbReference>
<dbReference type="InterPro" id="IPR002716">
    <property type="entry name" value="PIN_dom"/>
</dbReference>
<dbReference type="AlphaFoldDB" id="A0A2A6RDD0"/>
<accession>A0A2A6RDD0</accession>
<name>A0A2A6RDD0_9CHLR</name>
<dbReference type="OrthoDB" id="5624224at2"/>
<comment type="caution">
    <text evidence="2">The sequence shown here is derived from an EMBL/GenBank/DDBJ whole genome shotgun (WGS) entry which is preliminary data.</text>
</comment>
<dbReference type="InterPro" id="IPR029060">
    <property type="entry name" value="PIN-like_dom_sf"/>
</dbReference>
<reference evidence="3" key="1">
    <citation type="submission" date="2017-08" db="EMBL/GenBank/DDBJ databases">
        <authorList>
            <person name="Grouzdev D.S."/>
            <person name="Gaisin V.A."/>
            <person name="Rysina M.S."/>
            <person name="Gorlenko V.M."/>
        </authorList>
    </citation>
    <scope>NUCLEOTIDE SEQUENCE [LARGE SCALE GENOMIC DNA]</scope>
    <source>
        <strain evidence="3">Kir15-3F</strain>
    </source>
</reference>
<feature type="domain" description="PIN" evidence="1">
    <location>
        <begin position="70"/>
        <end position="118"/>
    </location>
</feature>
<sequence length="144" mass="16376">MDLCCFNRPYDDQKQNRIRIETESKIVIQQKIKSAECDLLWSAILDLECSFNPVPAQRMAILHWRTKSCDQIMINESVLKEAKSLLDNGIGTYDAMHAACAIVGQADLFITTDDRLLKRLQAIGRLVAMLPQNALATMEGWYEN</sequence>
<evidence type="ECO:0000313" key="3">
    <source>
        <dbReference type="Proteomes" id="UP000220527"/>
    </source>
</evidence>
<dbReference type="RefSeq" id="WP_097646208.1">
    <property type="nucleotide sequence ID" value="NZ_NQWI01000289.1"/>
</dbReference>
<evidence type="ECO:0000313" key="2">
    <source>
        <dbReference type="EMBL" id="PDV98203.1"/>
    </source>
</evidence>
<dbReference type="SUPFAM" id="SSF88723">
    <property type="entry name" value="PIN domain-like"/>
    <property type="match status" value="1"/>
</dbReference>
<protein>
    <submittedName>
        <fullName evidence="2">PIN domain protein</fullName>
    </submittedName>
</protein>